<dbReference type="Gene3D" id="1.20.1250.20">
    <property type="entry name" value="MFS general substrate transporter like domains"/>
    <property type="match status" value="2"/>
</dbReference>
<dbReference type="PROSITE" id="PS50850">
    <property type="entry name" value="MFS"/>
    <property type="match status" value="1"/>
</dbReference>
<dbReference type="GeneID" id="70248638"/>
<sequence>MEKSEVMQAETLTNPGTADEAGLQKTVTVDTVHGDEATTVLANYHGDPTWDDDEEKRVKRKIDYRLLPILCATYGLQYYDKTMLSQAALFGLFKDLELETGNRFSFCASIFYLGFIVGAYPAIILAQRFPIERVASGTVLVWGICLTCTAACHNWQSFYAQRFFLGLLESGVSPMFMMVVGQFYKKDEQALRMGVWFSATGYISIVSPLINYSLGHITGSLSPWRYMYIVAGIITILWSAVILFFMPPDPIHGYNLNERERYIAVVRLRTNNSGVRNKHFKKEQLYELLIDLKFWLVFCITFLTLWANGPISTFIPTIIHGFGFSTLISLLLVMPSGAIIGTLQLVACYIAYKVPYSRSYLVVICELSTILSCLLLWLLPTHALGGLLFAAYILAANSAGYAVLMGMQLANTAGYTKRSLASSGIFVGYSLGNVVGPLLFTTTDAPRYPHGFTAVFASACAMVVLVIVYRFFCVWENKKRDKAGIMEGYEHAYDDDFTDRTNKQFRYIY</sequence>
<dbReference type="GO" id="GO:0016020">
    <property type="term" value="C:membrane"/>
    <property type="evidence" value="ECO:0007669"/>
    <property type="project" value="UniProtKB-SubCell"/>
</dbReference>
<organism evidence="9 10">
    <name type="scientific">Talaromyces proteolyticus</name>
    <dbReference type="NCBI Taxonomy" id="1131652"/>
    <lineage>
        <taxon>Eukaryota</taxon>
        <taxon>Fungi</taxon>
        <taxon>Dikarya</taxon>
        <taxon>Ascomycota</taxon>
        <taxon>Pezizomycotina</taxon>
        <taxon>Eurotiomycetes</taxon>
        <taxon>Eurotiomycetidae</taxon>
        <taxon>Eurotiales</taxon>
        <taxon>Trichocomaceae</taxon>
        <taxon>Talaromyces</taxon>
        <taxon>Talaromyces sect. Bacilispori</taxon>
    </lineage>
</organism>
<comment type="subcellular location">
    <subcellularLocation>
        <location evidence="1">Membrane</location>
        <topology evidence="1">Multi-pass membrane protein</topology>
    </subcellularLocation>
</comment>
<evidence type="ECO:0000256" key="4">
    <source>
        <dbReference type="ARBA" id="ARBA00022989"/>
    </source>
</evidence>
<feature type="transmembrane region" description="Helical" evidence="7">
    <location>
        <begin position="193"/>
        <end position="214"/>
    </location>
</feature>
<dbReference type="InterPro" id="IPR011701">
    <property type="entry name" value="MFS"/>
</dbReference>
<evidence type="ECO:0000256" key="7">
    <source>
        <dbReference type="SAM" id="Phobius"/>
    </source>
</evidence>
<feature type="domain" description="Major facilitator superfamily (MFS) profile" evidence="8">
    <location>
        <begin position="66"/>
        <end position="478"/>
    </location>
</feature>
<reference evidence="9" key="1">
    <citation type="submission" date="2021-12" db="EMBL/GenBank/DDBJ databases">
        <title>Convergent genome expansion in fungi linked to evolution of root-endophyte symbiosis.</title>
        <authorList>
            <consortium name="DOE Joint Genome Institute"/>
            <person name="Ke Y.-H."/>
            <person name="Bonito G."/>
            <person name="Liao H.-L."/>
            <person name="Looney B."/>
            <person name="Rojas-Flechas A."/>
            <person name="Nash J."/>
            <person name="Hameed K."/>
            <person name="Schadt C."/>
            <person name="Martin F."/>
            <person name="Crous P.W."/>
            <person name="Miettinen O."/>
            <person name="Magnuson J.K."/>
            <person name="Labbe J."/>
            <person name="Jacobson D."/>
            <person name="Doktycz M.J."/>
            <person name="Veneault-Fourrey C."/>
            <person name="Kuo A."/>
            <person name="Mondo S."/>
            <person name="Calhoun S."/>
            <person name="Riley R."/>
            <person name="Ohm R."/>
            <person name="LaButti K."/>
            <person name="Andreopoulos B."/>
            <person name="Pangilinan J."/>
            <person name="Nolan M."/>
            <person name="Tritt A."/>
            <person name="Clum A."/>
            <person name="Lipzen A."/>
            <person name="Daum C."/>
            <person name="Barry K."/>
            <person name="Grigoriev I.V."/>
            <person name="Vilgalys R."/>
        </authorList>
    </citation>
    <scope>NUCLEOTIDE SEQUENCE</scope>
    <source>
        <strain evidence="9">PMI_201</strain>
    </source>
</reference>
<feature type="transmembrane region" description="Helical" evidence="7">
    <location>
        <begin position="452"/>
        <end position="472"/>
    </location>
</feature>
<evidence type="ECO:0000313" key="10">
    <source>
        <dbReference type="Proteomes" id="UP001201262"/>
    </source>
</evidence>
<evidence type="ECO:0000256" key="3">
    <source>
        <dbReference type="ARBA" id="ARBA00022692"/>
    </source>
</evidence>
<evidence type="ECO:0000256" key="5">
    <source>
        <dbReference type="ARBA" id="ARBA00023136"/>
    </source>
</evidence>
<keyword evidence="4 7" id="KW-1133">Transmembrane helix</keyword>
<feature type="transmembrane region" description="Helical" evidence="7">
    <location>
        <begin position="419"/>
        <end position="440"/>
    </location>
</feature>
<feature type="transmembrane region" description="Helical" evidence="7">
    <location>
        <begin position="226"/>
        <end position="246"/>
    </location>
</feature>
<feature type="transmembrane region" description="Helical" evidence="7">
    <location>
        <begin position="327"/>
        <end position="352"/>
    </location>
</feature>
<keyword evidence="10" id="KW-1185">Reference proteome</keyword>
<feature type="transmembrane region" description="Helical" evidence="7">
    <location>
        <begin position="162"/>
        <end position="181"/>
    </location>
</feature>
<dbReference type="AlphaFoldDB" id="A0AAD4KPU2"/>
<feature type="transmembrane region" description="Helical" evidence="7">
    <location>
        <begin position="359"/>
        <end position="379"/>
    </location>
</feature>
<comment type="caution">
    <text evidence="9">The sequence shown here is derived from an EMBL/GenBank/DDBJ whole genome shotgun (WGS) entry which is preliminary data.</text>
</comment>
<keyword evidence="5 7" id="KW-0472">Membrane</keyword>
<evidence type="ECO:0000256" key="6">
    <source>
        <dbReference type="SAM" id="MobiDB-lite"/>
    </source>
</evidence>
<dbReference type="RefSeq" id="XP_046071402.1">
    <property type="nucleotide sequence ID" value="XM_046218351.1"/>
</dbReference>
<gene>
    <name evidence="9" type="ORF">BGW36DRAFT_398012</name>
</gene>
<protein>
    <submittedName>
        <fullName evidence="9">MFS transporter</fullName>
    </submittedName>
</protein>
<dbReference type="GO" id="GO:0022857">
    <property type="term" value="F:transmembrane transporter activity"/>
    <property type="evidence" value="ECO:0007669"/>
    <property type="project" value="InterPro"/>
</dbReference>
<accession>A0AAD4KPU2</accession>
<dbReference type="Proteomes" id="UP001201262">
    <property type="component" value="Unassembled WGS sequence"/>
</dbReference>
<dbReference type="InterPro" id="IPR020846">
    <property type="entry name" value="MFS_dom"/>
</dbReference>
<evidence type="ECO:0000256" key="2">
    <source>
        <dbReference type="ARBA" id="ARBA00022448"/>
    </source>
</evidence>
<dbReference type="InterPro" id="IPR036259">
    <property type="entry name" value="MFS_trans_sf"/>
</dbReference>
<evidence type="ECO:0000313" key="9">
    <source>
        <dbReference type="EMBL" id="KAH8696466.1"/>
    </source>
</evidence>
<name>A0AAD4KPU2_9EURO</name>
<feature type="transmembrane region" description="Helical" evidence="7">
    <location>
        <begin position="285"/>
        <end position="307"/>
    </location>
</feature>
<feature type="transmembrane region" description="Helical" evidence="7">
    <location>
        <begin position="385"/>
        <end position="407"/>
    </location>
</feature>
<dbReference type="EMBL" id="JAJTJA010000007">
    <property type="protein sequence ID" value="KAH8696466.1"/>
    <property type="molecule type" value="Genomic_DNA"/>
</dbReference>
<evidence type="ECO:0000259" key="8">
    <source>
        <dbReference type="PROSITE" id="PS50850"/>
    </source>
</evidence>
<dbReference type="Pfam" id="PF07690">
    <property type="entry name" value="MFS_1"/>
    <property type="match status" value="1"/>
</dbReference>
<feature type="region of interest" description="Disordered" evidence="6">
    <location>
        <begin position="1"/>
        <end position="20"/>
    </location>
</feature>
<dbReference type="SUPFAM" id="SSF103473">
    <property type="entry name" value="MFS general substrate transporter"/>
    <property type="match status" value="1"/>
</dbReference>
<proteinExistence type="predicted"/>
<dbReference type="PANTHER" id="PTHR43791:SF35">
    <property type="entry name" value="MAJOR FACILITATOR SUPERFAMILY (MFS) PROFILE DOMAIN-CONTAINING PROTEIN"/>
    <property type="match status" value="1"/>
</dbReference>
<feature type="transmembrane region" description="Helical" evidence="7">
    <location>
        <begin position="103"/>
        <end position="126"/>
    </location>
</feature>
<evidence type="ECO:0000256" key="1">
    <source>
        <dbReference type="ARBA" id="ARBA00004141"/>
    </source>
</evidence>
<keyword evidence="3 7" id="KW-0812">Transmembrane</keyword>
<dbReference type="PANTHER" id="PTHR43791">
    <property type="entry name" value="PERMEASE-RELATED"/>
    <property type="match status" value="1"/>
</dbReference>
<keyword evidence="2" id="KW-0813">Transport</keyword>